<accession>A0A3G6YNG3</accession>
<organism evidence="2 3">
    <name type="scientific">Acinetobacter pittii</name>
    <name type="common">Acinetobacter genomosp. 3</name>
    <dbReference type="NCBI Taxonomy" id="48296"/>
    <lineage>
        <taxon>Bacteria</taxon>
        <taxon>Pseudomonadati</taxon>
        <taxon>Pseudomonadota</taxon>
        <taxon>Gammaproteobacteria</taxon>
        <taxon>Moraxellales</taxon>
        <taxon>Moraxellaceae</taxon>
        <taxon>Acinetobacter</taxon>
        <taxon>Acinetobacter calcoaceticus/baumannii complex</taxon>
    </lineage>
</organism>
<reference evidence="2 3" key="1">
    <citation type="submission" date="2018-11" db="EMBL/GenBank/DDBJ databases">
        <authorList>
            <person name="Kuo S.-C."/>
            <person name="Chen F.-J."/>
            <person name="Liao Y.-C."/>
        </authorList>
    </citation>
    <scope>NUCLEOTIDE SEQUENCE [LARGE SCALE GENOMIC DNA]</scope>
    <source>
        <strain evidence="2 3">2014S06-099</strain>
        <plasmid evidence="3">p2014s06-099-1</plasmid>
    </source>
</reference>
<protein>
    <submittedName>
        <fullName evidence="2">Uncharacterized protein</fullName>
    </submittedName>
</protein>
<reference evidence="2 3" key="2">
    <citation type="submission" date="2018-12" db="EMBL/GenBank/DDBJ databases">
        <title>Molecular Epidemiology of Emerging Carbapenem-Resistance in Acinetobacter nosocomialis and Acinetobacter pittii in Taiwan, 2010-2014.</title>
        <authorList>
            <person name="Huang W.-C."/>
            <person name="Wang H.-Y."/>
            <person name="Lai J.-F."/>
            <person name="Lauderdale T.-L."/>
            <person name="Sytwu H.-K."/>
        </authorList>
    </citation>
    <scope>NUCLEOTIDE SEQUENCE [LARGE SCALE GENOMIC DNA]</scope>
    <source>
        <strain evidence="2 3">2014S06-099</strain>
        <plasmid evidence="3">p2014s06-099-1</plasmid>
    </source>
</reference>
<name>A0A3G6YNG3_ACIPI</name>
<gene>
    <name evidence="2" type="ORF">DKE52_021255</name>
</gene>
<keyword evidence="2" id="KW-0614">Plasmid</keyword>
<sequence length="117" mass="11932">MPMVTMLRSARQLPQMLPGNYSSAVTVAEGIVDGSAVTVVANTTDRNGQGVGPATNSIAAQGDNDTDPTTPEDTGLDLVTGAITVDIVETGAITGTTTDVAPGTDVVLTITGKRCRW</sequence>
<feature type="region of interest" description="Disordered" evidence="1">
    <location>
        <begin position="43"/>
        <end position="73"/>
    </location>
</feature>
<dbReference type="EMBL" id="CP033541">
    <property type="protein sequence ID" value="AZC01518.1"/>
    <property type="molecule type" value="Genomic_DNA"/>
</dbReference>
<evidence type="ECO:0000256" key="1">
    <source>
        <dbReference type="SAM" id="MobiDB-lite"/>
    </source>
</evidence>
<evidence type="ECO:0000313" key="2">
    <source>
        <dbReference type="EMBL" id="AZC01518.1"/>
    </source>
</evidence>
<dbReference type="Proteomes" id="UP000254410">
    <property type="component" value="Plasmid p2014S06-099-1"/>
</dbReference>
<evidence type="ECO:0000313" key="3">
    <source>
        <dbReference type="Proteomes" id="UP000254410"/>
    </source>
</evidence>
<geneLocation type="plasmid" evidence="3">
    <name>p2014s06-099-1</name>
</geneLocation>
<dbReference type="AlphaFoldDB" id="A0A3G6YNG3"/>
<proteinExistence type="predicted"/>